<dbReference type="InterPro" id="IPR032675">
    <property type="entry name" value="LRR_dom_sf"/>
</dbReference>
<dbReference type="AlphaFoldDB" id="A0A0C3S9F0"/>
<gene>
    <name evidence="1" type="ORF">PHLGIDRAFT_387786</name>
</gene>
<organism evidence="1 2">
    <name type="scientific">Phlebiopsis gigantea (strain 11061_1 CR5-6)</name>
    <name type="common">White-rot fungus</name>
    <name type="synonym">Peniophora gigantea</name>
    <dbReference type="NCBI Taxonomy" id="745531"/>
    <lineage>
        <taxon>Eukaryota</taxon>
        <taxon>Fungi</taxon>
        <taxon>Dikarya</taxon>
        <taxon>Basidiomycota</taxon>
        <taxon>Agaricomycotina</taxon>
        <taxon>Agaricomycetes</taxon>
        <taxon>Polyporales</taxon>
        <taxon>Phanerochaetaceae</taxon>
        <taxon>Phlebiopsis</taxon>
    </lineage>
</organism>
<protein>
    <recommendedName>
        <fullName evidence="3">F-box domain-containing protein</fullName>
    </recommendedName>
</protein>
<evidence type="ECO:0000313" key="1">
    <source>
        <dbReference type="EMBL" id="KIP08237.1"/>
    </source>
</evidence>
<name>A0A0C3S9F0_PHLG1</name>
<dbReference type="Proteomes" id="UP000053257">
    <property type="component" value="Unassembled WGS sequence"/>
</dbReference>
<keyword evidence="2" id="KW-1185">Reference proteome</keyword>
<dbReference type="EMBL" id="KN840483">
    <property type="protein sequence ID" value="KIP08237.1"/>
    <property type="molecule type" value="Genomic_DNA"/>
</dbReference>
<evidence type="ECO:0008006" key="3">
    <source>
        <dbReference type="Google" id="ProtNLM"/>
    </source>
</evidence>
<dbReference type="Gene3D" id="3.80.10.10">
    <property type="entry name" value="Ribonuclease Inhibitor"/>
    <property type="match status" value="1"/>
</dbReference>
<evidence type="ECO:0000313" key="2">
    <source>
        <dbReference type="Proteomes" id="UP000053257"/>
    </source>
</evidence>
<reference evidence="1 2" key="1">
    <citation type="journal article" date="2014" name="PLoS Genet.">
        <title>Analysis of the Phlebiopsis gigantea genome, transcriptome and secretome provides insight into its pioneer colonization strategies of wood.</title>
        <authorList>
            <person name="Hori C."/>
            <person name="Ishida T."/>
            <person name="Igarashi K."/>
            <person name="Samejima M."/>
            <person name="Suzuki H."/>
            <person name="Master E."/>
            <person name="Ferreira P."/>
            <person name="Ruiz-Duenas F.J."/>
            <person name="Held B."/>
            <person name="Canessa P."/>
            <person name="Larrondo L.F."/>
            <person name="Schmoll M."/>
            <person name="Druzhinina I.S."/>
            <person name="Kubicek C.P."/>
            <person name="Gaskell J.A."/>
            <person name="Kersten P."/>
            <person name="St John F."/>
            <person name="Glasner J."/>
            <person name="Sabat G."/>
            <person name="Splinter BonDurant S."/>
            <person name="Syed K."/>
            <person name="Yadav J."/>
            <person name="Mgbeahuruike A.C."/>
            <person name="Kovalchuk A."/>
            <person name="Asiegbu F.O."/>
            <person name="Lackner G."/>
            <person name="Hoffmeister D."/>
            <person name="Rencoret J."/>
            <person name="Gutierrez A."/>
            <person name="Sun H."/>
            <person name="Lindquist E."/>
            <person name="Barry K."/>
            <person name="Riley R."/>
            <person name="Grigoriev I.V."/>
            <person name="Henrissat B."/>
            <person name="Kues U."/>
            <person name="Berka R.M."/>
            <person name="Martinez A.T."/>
            <person name="Covert S.F."/>
            <person name="Blanchette R.A."/>
            <person name="Cullen D."/>
        </authorList>
    </citation>
    <scope>NUCLEOTIDE SEQUENCE [LARGE SCALE GENOMIC DNA]</scope>
    <source>
        <strain evidence="1 2">11061_1 CR5-6</strain>
    </source>
</reference>
<dbReference type="OrthoDB" id="2750284at2759"/>
<dbReference type="HOGENOM" id="CLU_636325_0_0_1"/>
<accession>A0A0C3S9F0</accession>
<proteinExistence type="predicted"/>
<sequence>MVSCRIRPLVPTEVCMRVIDFVAIREEAIWDVSYNIWCKDVYETLQACSLTCHAWRPRSQFHLMQLMSVRPSLMGSRSFDDMSALFNNIPLLKNNIEYLNVSGKEIKIPRFHLVPFKIYETLPLLQALILSNGFLYLPTPFLVCIRRFARLTELRLYRLTLLSDNDLRRMLGALRNLQRLDIRFLEWSTTGSKVQCQAQPRPTLQSCVRLRFLRIRAESQWITDTRTIRFFDWLSSSRVLSEIEQIHLPGIMLIDDKITTAMSRLIHAAQTSPRVDSVVLNLGPSTELAALYSPLASLPKLTHLHFRCPYDGPILVRLADLLSTILSRPEEAMHSQIHLSLDQYPHHTEPPLECWEKLDSILQKEAMRVDVRCEIIRVVNLDKPVVWGDYYKQERRNGWAEEVKKLFPKACREGRLWTVDCEGISRNLRCE</sequence>
<dbReference type="SUPFAM" id="SSF52047">
    <property type="entry name" value="RNI-like"/>
    <property type="match status" value="1"/>
</dbReference>